<name>A0ACB9FA66_CICIN</name>
<reference evidence="1 2" key="2">
    <citation type="journal article" date="2022" name="Mol. Ecol. Resour.">
        <title>The genomes of chicory, endive, great burdock and yacon provide insights into Asteraceae paleo-polyploidization history and plant inulin production.</title>
        <authorList>
            <person name="Fan W."/>
            <person name="Wang S."/>
            <person name="Wang H."/>
            <person name="Wang A."/>
            <person name="Jiang F."/>
            <person name="Liu H."/>
            <person name="Zhao H."/>
            <person name="Xu D."/>
            <person name="Zhang Y."/>
        </authorList>
    </citation>
    <scope>NUCLEOTIDE SEQUENCE [LARGE SCALE GENOMIC DNA]</scope>
    <source>
        <strain evidence="2">cv. Punajuju</strain>
        <tissue evidence="1">Leaves</tissue>
    </source>
</reference>
<organism evidence="1 2">
    <name type="scientific">Cichorium intybus</name>
    <name type="common">Chicory</name>
    <dbReference type="NCBI Taxonomy" id="13427"/>
    <lineage>
        <taxon>Eukaryota</taxon>
        <taxon>Viridiplantae</taxon>
        <taxon>Streptophyta</taxon>
        <taxon>Embryophyta</taxon>
        <taxon>Tracheophyta</taxon>
        <taxon>Spermatophyta</taxon>
        <taxon>Magnoliopsida</taxon>
        <taxon>eudicotyledons</taxon>
        <taxon>Gunneridae</taxon>
        <taxon>Pentapetalae</taxon>
        <taxon>asterids</taxon>
        <taxon>campanulids</taxon>
        <taxon>Asterales</taxon>
        <taxon>Asteraceae</taxon>
        <taxon>Cichorioideae</taxon>
        <taxon>Cichorieae</taxon>
        <taxon>Cichoriinae</taxon>
        <taxon>Cichorium</taxon>
    </lineage>
</organism>
<reference evidence="2" key="1">
    <citation type="journal article" date="2022" name="Mol. Ecol. Resour.">
        <title>The genomes of chicory, endive, great burdock and yacon provide insights into Asteraceae palaeo-polyploidization history and plant inulin production.</title>
        <authorList>
            <person name="Fan W."/>
            <person name="Wang S."/>
            <person name="Wang H."/>
            <person name="Wang A."/>
            <person name="Jiang F."/>
            <person name="Liu H."/>
            <person name="Zhao H."/>
            <person name="Xu D."/>
            <person name="Zhang Y."/>
        </authorList>
    </citation>
    <scope>NUCLEOTIDE SEQUENCE [LARGE SCALE GENOMIC DNA]</scope>
    <source>
        <strain evidence="2">cv. Punajuju</strain>
    </source>
</reference>
<evidence type="ECO:0000313" key="1">
    <source>
        <dbReference type="EMBL" id="KAI3768030.1"/>
    </source>
</evidence>
<accession>A0ACB9FA66</accession>
<gene>
    <name evidence="1" type="ORF">L2E82_18461</name>
</gene>
<comment type="caution">
    <text evidence="1">The sequence shown here is derived from an EMBL/GenBank/DDBJ whole genome shotgun (WGS) entry which is preliminary data.</text>
</comment>
<proteinExistence type="predicted"/>
<protein>
    <submittedName>
        <fullName evidence="1">Uncharacterized protein</fullName>
    </submittedName>
</protein>
<keyword evidence="2" id="KW-1185">Reference proteome</keyword>
<evidence type="ECO:0000313" key="2">
    <source>
        <dbReference type="Proteomes" id="UP001055811"/>
    </source>
</evidence>
<dbReference type="EMBL" id="CM042011">
    <property type="protein sequence ID" value="KAI3768030.1"/>
    <property type="molecule type" value="Genomic_DNA"/>
</dbReference>
<sequence length="302" mass="33780">MQVSIRGGVGSGFGVLGYSFLPQISNSTDQRAQETTRQAIPTPTSRCYQDRNRTGQRYKTLYGRHFRPPSGLTTEVKAYHEALFEALLGENIGFNMKNFAVKDLKGGYVVPNSKEEPAKDAVEVTSQMIMINHPGLLGTELADHLTPHDKDLILQVNTEIAELNENLKTGREVLAEIREKDTSVIDPGQIEAVFVRWVLGIDTGRTRRSDSPTLFHRHGSDLSTRNPTLCVVFGYMASHLLDVMMNCWEIGLDSNILTLYWPDFQDVETPIVKRDGMDRGGICRSHKQRIIIGSESGSDSWI</sequence>
<dbReference type="Proteomes" id="UP001055811">
    <property type="component" value="Linkage Group LG03"/>
</dbReference>